<feature type="compositionally biased region" description="Polar residues" evidence="3">
    <location>
        <begin position="7"/>
        <end position="20"/>
    </location>
</feature>
<accession>A0A5S6QFI3</accession>
<dbReference type="PANTHER" id="PTHR46205:SF3">
    <property type="entry name" value="LOQUACIOUS, ISOFORM B"/>
    <property type="match status" value="1"/>
</dbReference>
<feature type="region of interest" description="Disordered" evidence="3">
    <location>
        <begin position="1"/>
        <end position="20"/>
    </location>
</feature>
<dbReference type="PANTHER" id="PTHR46205">
    <property type="entry name" value="LOQUACIOUS, ISOFORM B"/>
    <property type="match status" value="1"/>
</dbReference>
<evidence type="ECO:0000313" key="6">
    <source>
        <dbReference type="WBParaSite" id="TMUE_1000005657.1"/>
    </source>
</evidence>
<organism evidence="5 6">
    <name type="scientific">Trichuris muris</name>
    <name type="common">Mouse whipworm</name>
    <dbReference type="NCBI Taxonomy" id="70415"/>
    <lineage>
        <taxon>Eukaryota</taxon>
        <taxon>Metazoa</taxon>
        <taxon>Ecdysozoa</taxon>
        <taxon>Nematoda</taxon>
        <taxon>Enoplea</taxon>
        <taxon>Dorylaimia</taxon>
        <taxon>Trichinellida</taxon>
        <taxon>Trichuridae</taxon>
        <taxon>Trichuris</taxon>
    </lineage>
</organism>
<evidence type="ECO:0000256" key="2">
    <source>
        <dbReference type="PROSITE-ProRule" id="PRU00266"/>
    </source>
</evidence>
<evidence type="ECO:0000256" key="3">
    <source>
        <dbReference type="SAM" id="MobiDB-lite"/>
    </source>
</evidence>
<name>A0A5S6QFI3_TRIMR</name>
<dbReference type="GO" id="GO:0016442">
    <property type="term" value="C:RISC complex"/>
    <property type="evidence" value="ECO:0007669"/>
    <property type="project" value="TreeGrafter"/>
</dbReference>
<evidence type="ECO:0000313" key="5">
    <source>
        <dbReference type="Proteomes" id="UP000046395"/>
    </source>
</evidence>
<dbReference type="PROSITE" id="PS50137">
    <property type="entry name" value="DS_RBD"/>
    <property type="match status" value="1"/>
</dbReference>
<dbReference type="GO" id="GO:0003725">
    <property type="term" value="F:double-stranded RNA binding"/>
    <property type="evidence" value="ECO:0007669"/>
    <property type="project" value="TreeGrafter"/>
</dbReference>
<dbReference type="Gene3D" id="3.30.160.20">
    <property type="match status" value="2"/>
</dbReference>
<dbReference type="GO" id="GO:0035197">
    <property type="term" value="F:siRNA binding"/>
    <property type="evidence" value="ECO:0007669"/>
    <property type="project" value="TreeGrafter"/>
</dbReference>
<dbReference type="GO" id="GO:0005634">
    <property type="term" value="C:nucleus"/>
    <property type="evidence" value="ECO:0007669"/>
    <property type="project" value="TreeGrafter"/>
</dbReference>
<dbReference type="InterPro" id="IPR014720">
    <property type="entry name" value="dsRBD_dom"/>
</dbReference>
<evidence type="ECO:0000256" key="1">
    <source>
        <dbReference type="ARBA" id="ARBA00022884"/>
    </source>
</evidence>
<dbReference type="CDD" id="cd00048">
    <property type="entry name" value="DSRM_SF"/>
    <property type="match status" value="1"/>
</dbReference>
<dbReference type="InterPro" id="IPR051247">
    <property type="entry name" value="RLC_Component"/>
</dbReference>
<dbReference type="AlphaFoldDB" id="A0A5S6QFI3"/>
<dbReference type="GO" id="GO:0005737">
    <property type="term" value="C:cytoplasm"/>
    <property type="evidence" value="ECO:0007669"/>
    <property type="project" value="TreeGrafter"/>
</dbReference>
<dbReference type="GO" id="GO:0070920">
    <property type="term" value="P:regulation of regulatory ncRNA processing"/>
    <property type="evidence" value="ECO:0007669"/>
    <property type="project" value="TreeGrafter"/>
</dbReference>
<evidence type="ECO:0000259" key="4">
    <source>
        <dbReference type="PROSITE" id="PS50137"/>
    </source>
</evidence>
<dbReference type="GO" id="GO:0070578">
    <property type="term" value="C:RISC-loading complex"/>
    <property type="evidence" value="ECO:0007669"/>
    <property type="project" value="TreeGrafter"/>
</dbReference>
<dbReference type="WBParaSite" id="TMUE_1000005657.1">
    <property type="protein sequence ID" value="TMUE_1000005657.1"/>
    <property type="gene ID" value="WBGene00299337"/>
</dbReference>
<feature type="domain" description="DRBM" evidence="4">
    <location>
        <begin position="25"/>
        <end position="89"/>
    </location>
</feature>
<protein>
    <submittedName>
        <fullName evidence="6">DRBM domain-containing protein</fullName>
    </submittedName>
</protein>
<reference evidence="6" key="1">
    <citation type="submission" date="2019-12" db="UniProtKB">
        <authorList>
            <consortium name="WormBaseParasite"/>
        </authorList>
    </citation>
    <scope>IDENTIFICATION</scope>
</reference>
<keyword evidence="5" id="KW-1185">Reference proteome</keyword>
<dbReference type="Pfam" id="PF00035">
    <property type="entry name" value="dsrm"/>
    <property type="match status" value="2"/>
</dbReference>
<dbReference type="SMART" id="SM00358">
    <property type="entry name" value="DSRM"/>
    <property type="match status" value="2"/>
</dbReference>
<proteinExistence type="predicted"/>
<dbReference type="GO" id="GO:0030422">
    <property type="term" value="P:siRNA processing"/>
    <property type="evidence" value="ECO:0007669"/>
    <property type="project" value="TreeGrafter"/>
</dbReference>
<dbReference type="SUPFAM" id="SSF54768">
    <property type="entry name" value="dsRNA-binding domain-like"/>
    <property type="match status" value="2"/>
</dbReference>
<dbReference type="Proteomes" id="UP000046395">
    <property type="component" value="Unassembled WGS sequence"/>
</dbReference>
<keyword evidence="1 2" id="KW-0694">RNA-binding</keyword>
<sequence>MIEQVQEAPQSSEPRQVSVQQKVTYPSEHLQKYARRNGFGCEYEVNLDKASFLFRCKLTVGEWTTVTEAKSKKEAKHAAAVDILKHISVIGWNERESWGLPREEEQCNAYLNNLATLVPCRRPQRPSDVADCHLESTPRTGHIMELKRLCFRRRLKLRFEVNASQGGKVTAVACLCDGRRFTGEGPSKRKAMAAAAFECIKAVKFEISVHAP</sequence>